<gene>
    <name evidence="2" type="ORF">E2C01_076575</name>
</gene>
<evidence type="ECO:0000313" key="2">
    <source>
        <dbReference type="EMBL" id="MPC81934.1"/>
    </source>
</evidence>
<name>A0A5B7INX6_PORTR</name>
<comment type="caution">
    <text evidence="2">The sequence shown here is derived from an EMBL/GenBank/DDBJ whole genome shotgun (WGS) entry which is preliminary data.</text>
</comment>
<accession>A0A5B7INX6</accession>
<protein>
    <submittedName>
        <fullName evidence="2">Uncharacterized protein</fullName>
    </submittedName>
</protein>
<evidence type="ECO:0000313" key="3">
    <source>
        <dbReference type="Proteomes" id="UP000324222"/>
    </source>
</evidence>
<sequence>MHLFSLPFSAGWRDTRRADLLEGRTTRRLFKVPPLAAANQPASQHTNQPARQPASTPASEPGSQPASPCNFTLTHLSLAICRQKGKHFTLRLIKAPKHPTHLPS</sequence>
<dbReference type="AlphaFoldDB" id="A0A5B7INX6"/>
<organism evidence="2 3">
    <name type="scientific">Portunus trituberculatus</name>
    <name type="common">Swimming crab</name>
    <name type="synonym">Neptunus trituberculatus</name>
    <dbReference type="NCBI Taxonomy" id="210409"/>
    <lineage>
        <taxon>Eukaryota</taxon>
        <taxon>Metazoa</taxon>
        <taxon>Ecdysozoa</taxon>
        <taxon>Arthropoda</taxon>
        <taxon>Crustacea</taxon>
        <taxon>Multicrustacea</taxon>
        <taxon>Malacostraca</taxon>
        <taxon>Eumalacostraca</taxon>
        <taxon>Eucarida</taxon>
        <taxon>Decapoda</taxon>
        <taxon>Pleocyemata</taxon>
        <taxon>Brachyura</taxon>
        <taxon>Eubrachyura</taxon>
        <taxon>Portunoidea</taxon>
        <taxon>Portunidae</taxon>
        <taxon>Portuninae</taxon>
        <taxon>Portunus</taxon>
    </lineage>
</organism>
<dbReference type="Proteomes" id="UP000324222">
    <property type="component" value="Unassembled WGS sequence"/>
</dbReference>
<feature type="region of interest" description="Disordered" evidence="1">
    <location>
        <begin position="31"/>
        <end position="68"/>
    </location>
</feature>
<proteinExistence type="predicted"/>
<dbReference type="EMBL" id="VSRR010058447">
    <property type="protein sequence ID" value="MPC81934.1"/>
    <property type="molecule type" value="Genomic_DNA"/>
</dbReference>
<reference evidence="2 3" key="1">
    <citation type="submission" date="2019-05" db="EMBL/GenBank/DDBJ databases">
        <title>Another draft genome of Portunus trituberculatus and its Hox gene families provides insights of decapod evolution.</title>
        <authorList>
            <person name="Jeong J.-H."/>
            <person name="Song I."/>
            <person name="Kim S."/>
            <person name="Choi T."/>
            <person name="Kim D."/>
            <person name="Ryu S."/>
            <person name="Kim W."/>
        </authorList>
    </citation>
    <scope>NUCLEOTIDE SEQUENCE [LARGE SCALE GENOMIC DNA]</scope>
    <source>
        <tissue evidence="2">Muscle</tissue>
    </source>
</reference>
<evidence type="ECO:0000256" key="1">
    <source>
        <dbReference type="SAM" id="MobiDB-lite"/>
    </source>
</evidence>
<keyword evidence="3" id="KW-1185">Reference proteome</keyword>
<feature type="compositionally biased region" description="Polar residues" evidence="1">
    <location>
        <begin position="40"/>
        <end position="68"/>
    </location>
</feature>